<evidence type="ECO:0000256" key="5">
    <source>
        <dbReference type="ARBA" id="ARBA00022692"/>
    </source>
</evidence>
<dbReference type="InterPro" id="IPR000515">
    <property type="entry name" value="MetI-like"/>
</dbReference>
<evidence type="ECO:0000256" key="4">
    <source>
        <dbReference type="ARBA" id="ARBA00022519"/>
    </source>
</evidence>
<feature type="transmembrane region" description="Helical" evidence="8">
    <location>
        <begin position="12"/>
        <end position="35"/>
    </location>
</feature>
<dbReference type="GO" id="GO:0005886">
    <property type="term" value="C:plasma membrane"/>
    <property type="evidence" value="ECO:0007669"/>
    <property type="project" value="UniProtKB-SubCell"/>
</dbReference>
<name>A0A2M6UBE2_9BRAD</name>
<feature type="transmembrane region" description="Helical" evidence="8">
    <location>
        <begin position="70"/>
        <end position="96"/>
    </location>
</feature>
<comment type="similarity">
    <text evidence="8">Belongs to the binding-protein-dependent transport system permease family.</text>
</comment>
<accession>A0A2M6UBE2</accession>
<keyword evidence="5 8" id="KW-0812">Transmembrane</keyword>
<evidence type="ECO:0000256" key="7">
    <source>
        <dbReference type="ARBA" id="ARBA00023136"/>
    </source>
</evidence>
<dbReference type="PANTHER" id="PTHR43357:SF4">
    <property type="entry name" value="INNER MEMBRANE ABC TRANSPORTER PERMEASE PROTEIN YDCV"/>
    <property type="match status" value="1"/>
</dbReference>
<reference evidence="10 11" key="1">
    <citation type="submission" date="2015-06" db="EMBL/GenBank/DDBJ databases">
        <title>Comparative genome analysis of nirS-carrying Bradyrhizobium sp. strains.</title>
        <authorList>
            <person name="Ishii S."/>
            <person name="Jang J."/>
            <person name="Nishizawa T."/>
            <person name="Senoo K."/>
        </authorList>
    </citation>
    <scope>NUCLEOTIDE SEQUENCE [LARGE SCALE GENOMIC DNA]</scope>
    <source>
        <strain evidence="10 11">TSA1</strain>
    </source>
</reference>
<feature type="domain" description="ABC transmembrane type-1" evidence="9">
    <location>
        <begin position="70"/>
        <end position="258"/>
    </location>
</feature>
<organism evidence="10 11">
    <name type="scientific">Bradyrhizobium nitroreducens</name>
    <dbReference type="NCBI Taxonomy" id="709803"/>
    <lineage>
        <taxon>Bacteria</taxon>
        <taxon>Pseudomonadati</taxon>
        <taxon>Pseudomonadota</taxon>
        <taxon>Alphaproteobacteria</taxon>
        <taxon>Hyphomicrobiales</taxon>
        <taxon>Nitrobacteraceae</taxon>
        <taxon>Bradyrhizobium</taxon>
    </lineage>
</organism>
<feature type="transmembrane region" description="Helical" evidence="8">
    <location>
        <begin position="108"/>
        <end position="128"/>
    </location>
</feature>
<comment type="caution">
    <text evidence="10">The sequence shown here is derived from an EMBL/GenBank/DDBJ whole genome shotgun (WGS) entry which is preliminary data.</text>
</comment>
<keyword evidence="7 8" id="KW-0472">Membrane</keyword>
<gene>
    <name evidence="10" type="ORF">TSA1_15050</name>
</gene>
<keyword evidence="2 8" id="KW-0813">Transport</keyword>
<sequence length="269" mass="29127">MIESARSLPSVWRILNLWIVGIVVVFLLLPILIVIPSAFNTDPTVTFPIHGFTLKWFANAISRAEFIRSFFLSLAVSVIATLISLAAGGLAAYAIVRRAFRGKVLLELVLLSPLIFPSIVLAIALTMVLGSLGLLRTVPGLIVAHTIVTLPYAVRAMIGTFHSIDPHLEEAAAVLGARRVFVWREVLVPLLRPGLLAAAIFSLIMSFDEFAVSFFVVGPGMTTLPIELFNYTEFYADPTICAVSTILILLSALAVLAIERSVGLAKLMS</sequence>
<dbReference type="PANTHER" id="PTHR43357">
    <property type="entry name" value="INNER MEMBRANE ABC TRANSPORTER PERMEASE PROTEIN YDCV"/>
    <property type="match status" value="1"/>
</dbReference>
<dbReference type="PROSITE" id="PS50928">
    <property type="entry name" value="ABC_TM1"/>
    <property type="match status" value="1"/>
</dbReference>
<proteinExistence type="inferred from homology"/>
<evidence type="ECO:0000256" key="6">
    <source>
        <dbReference type="ARBA" id="ARBA00022989"/>
    </source>
</evidence>
<dbReference type="GO" id="GO:0055085">
    <property type="term" value="P:transmembrane transport"/>
    <property type="evidence" value="ECO:0007669"/>
    <property type="project" value="InterPro"/>
</dbReference>
<evidence type="ECO:0000256" key="8">
    <source>
        <dbReference type="RuleBase" id="RU363032"/>
    </source>
</evidence>
<comment type="subcellular location">
    <subcellularLocation>
        <location evidence="1">Cell inner membrane</location>
        <topology evidence="1">Multi-pass membrane protein</topology>
    </subcellularLocation>
    <subcellularLocation>
        <location evidence="8">Cell membrane</location>
        <topology evidence="8">Multi-pass membrane protein</topology>
    </subcellularLocation>
</comment>
<dbReference type="Gene3D" id="1.10.3720.10">
    <property type="entry name" value="MetI-like"/>
    <property type="match status" value="1"/>
</dbReference>
<keyword evidence="11" id="KW-1185">Reference proteome</keyword>
<evidence type="ECO:0000313" key="11">
    <source>
        <dbReference type="Proteomes" id="UP000228930"/>
    </source>
</evidence>
<dbReference type="EMBL" id="LFJC01000003">
    <property type="protein sequence ID" value="PIT01942.1"/>
    <property type="molecule type" value="Genomic_DNA"/>
</dbReference>
<protein>
    <recommendedName>
        <fullName evidence="9">ABC transmembrane type-1 domain-containing protein</fullName>
    </recommendedName>
</protein>
<evidence type="ECO:0000256" key="2">
    <source>
        <dbReference type="ARBA" id="ARBA00022448"/>
    </source>
</evidence>
<dbReference type="CDD" id="cd06261">
    <property type="entry name" value="TM_PBP2"/>
    <property type="match status" value="1"/>
</dbReference>
<keyword evidence="6 8" id="KW-1133">Transmembrane helix</keyword>
<evidence type="ECO:0000256" key="3">
    <source>
        <dbReference type="ARBA" id="ARBA00022475"/>
    </source>
</evidence>
<evidence type="ECO:0000256" key="1">
    <source>
        <dbReference type="ARBA" id="ARBA00004429"/>
    </source>
</evidence>
<feature type="transmembrane region" description="Helical" evidence="8">
    <location>
        <begin position="134"/>
        <end position="154"/>
    </location>
</feature>
<feature type="transmembrane region" description="Helical" evidence="8">
    <location>
        <begin position="235"/>
        <end position="258"/>
    </location>
</feature>
<dbReference type="Proteomes" id="UP000228930">
    <property type="component" value="Unassembled WGS sequence"/>
</dbReference>
<keyword evidence="4" id="KW-0997">Cell inner membrane</keyword>
<evidence type="ECO:0000259" key="9">
    <source>
        <dbReference type="PROSITE" id="PS50928"/>
    </source>
</evidence>
<dbReference type="AlphaFoldDB" id="A0A2M6UBE2"/>
<dbReference type="Pfam" id="PF00528">
    <property type="entry name" value="BPD_transp_1"/>
    <property type="match status" value="1"/>
</dbReference>
<dbReference type="SUPFAM" id="SSF161098">
    <property type="entry name" value="MetI-like"/>
    <property type="match status" value="1"/>
</dbReference>
<evidence type="ECO:0000313" key="10">
    <source>
        <dbReference type="EMBL" id="PIT01942.1"/>
    </source>
</evidence>
<keyword evidence="3" id="KW-1003">Cell membrane</keyword>
<feature type="transmembrane region" description="Helical" evidence="8">
    <location>
        <begin position="194"/>
        <end position="215"/>
    </location>
</feature>
<dbReference type="InterPro" id="IPR035906">
    <property type="entry name" value="MetI-like_sf"/>
</dbReference>